<organism evidence="4 5">
    <name type="scientific">Actinomadura nitritigenes</name>
    <dbReference type="NCBI Taxonomy" id="134602"/>
    <lineage>
        <taxon>Bacteria</taxon>
        <taxon>Bacillati</taxon>
        <taxon>Actinomycetota</taxon>
        <taxon>Actinomycetes</taxon>
        <taxon>Streptosporangiales</taxon>
        <taxon>Thermomonosporaceae</taxon>
        <taxon>Actinomadura</taxon>
    </lineage>
</organism>
<dbReference type="Proteomes" id="UP000666915">
    <property type="component" value="Unassembled WGS sequence"/>
</dbReference>
<protein>
    <submittedName>
        <fullName evidence="4">Tyrosine-type recombinase/integrase</fullName>
    </submittedName>
</protein>
<sequence length="377" mass="41188">MRKHHARQASQRLKAGEAWQDDGLVLSSTSGRPLDVANVRRAFRLITKKAGTGETWSPRELRHSFVSATSDGGLRIEAIADLCGHFSPAVSGEVYRQPPIGRSRPRRPGPLSHAAGPVAVRAVVAPVLADLDEHGFPVGEVVGRPRTALAVVGWILEVIADDGLGLERIVPFEVRLDSPAVGQVVAHSDLLVRGVSRKIRIEEHRAAVRFRVQPADVLRVRGGRRRCRSENQSRRGRRQAQWARESRYRSHAEISDPVTSATTDVTGSHAIEQDRHVSTAARQGHWPELEDHGHHVVSLPGPVEPHLEEVAEVLPGSLFGERLVVLGDAVAVLPVRRPPSGQAQSRPPHRRRPWPHPPARKVAAGGRLRAGATQIGQ</sequence>
<gene>
    <name evidence="4" type="ORF">J4557_43860</name>
</gene>
<comment type="caution">
    <text evidence="4">The sequence shown here is derived from an EMBL/GenBank/DDBJ whole genome shotgun (WGS) entry which is preliminary data.</text>
</comment>
<evidence type="ECO:0000256" key="2">
    <source>
        <dbReference type="SAM" id="MobiDB-lite"/>
    </source>
</evidence>
<feature type="domain" description="Tyr recombinase" evidence="3">
    <location>
        <begin position="1"/>
        <end position="108"/>
    </location>
</feature>
<evidence type="ECO:0000313" key="5">
    <source>
        <dbReference type="Proteomes" id="UP000666915"/>
    </source>
</evidence>
<dbReference type="PROSITE" id="PS51898">
    <property type="entry name" value="TYR_RECOMBINASE"/>
    <property type="match status" value="1"/>
</dbReference>
<keyword evidence="1" id="KW-0233">DNA recombination</keyword>
<accession>A0ABS3RE26</accession>
<dbReference type="SUPFAM" id="SSF56349">
    <property type="entry name" value="DNA breaking-rejoining enzymes"/>
    <property type="match status" value="1"/>
</dbReference>
<dbReference type="InterPro" id="IPR002104">
    <property type="entry name" value="Integrase_catalytic"/>
</dbReference>
<dbReference type="EMBL" id="JAGEOK010000047">
    <property type="protein sequence ID" value="MBO2444477.1"/>
    <property type="molecule type" value="Genomic_DNA"/>
</dbReference>
<dbReference type="Gene3D" id="1.10.443.10">
    <property type="entry name" value="Intergrase catalytic core"/>
    <property type="match status" value="1"/>
</dbReference>
<dbReference type="InterPro" id="IPR013762">
    <property type="entry name" value="Integrase-like_cat_sf"/>
</dbReference>
<keyword evidence="5" id="KW-1185">Reference proteome</keyword>
<reference evidence="4 5" key="1">
    <citation type="submission" date="2021-03" db="EMBL/GenBank/DDBJ databases">
        <authorList>
            <person name="Kanchanasin P."/>
            <person name="Saeng-In P."/>
            <person name="Phongsopitanun W."/>
            <person name="Yuki M."/>
            <person name="Kudo T."/>
            <person name="Ohkuma M."/>
            <person name="Tanasupawat S."/>
        </authorList>
    </citation>
    <scope>NUCLEOTIDE SEQUENCE [LARGE SCALE GENOMIC DNA]</scope>
    <source>
        <strain evidence="4 5">L46</strain>
    </source>
</reference>
<feature type="compositionally biased region" description="Polar residues" evidence="2">
    <location>
        <begin position="257"/>
        <end position="266"/>
    </location>
</feature>
<feature type="region of interest" description="Disordered" evidence="2">
    <location>
        <begin position="336"/>
        <end position="377"/>
    </location>
</feature>
<evidence type="ECO:0000313" key="4">
    <source>
        <dbReference type="EMBL" id="MBO2444477.1"/>
    </source>
</evidence>
<dbReference type="Pfam" id="PF00589">
    <property type="entry name" value="Phage_integrase"/>
    <property type="match status" value="1"/>
</dbReference>
<evidence type="ECO:0000256" key="1">
    <source>
        <dbReference type="ARBA" id="ARBA00023172"/>
    </source>
</evidence>
<evidence type="ECO:0000259" key="3">
    <source>
        <dbReference type="PROSITE" id="PS51898"/>
    </source>
</evidence>
<feature type="compositionally biased region" description="Basic and acidic residues" evidence="2">
    <location>
        <begin position="244"/>
        <end position="254"/>
    </location>
</feature>
<proteinExistence type="predicted"/>
<feature type="region of interest" description="Disordered" evidence="2">
    <location>
        <begin position="226"/>
        <end position="270"/>
    </location>
</feature>
<dbReference type="InterPro" id="IPR011010">
    <property type="entry name" value="DNA_brk_join_enz"/>
</dbReference>
<name>A0ABS3RE26_9ACTN</name>